<evidence type="ECO:0000256" key="1">
    <source>
        <dbReference type="ARBA" id="ARBA00004613"/>
    </source>
</evidence>
<dbReference type="PANTHER" id="PTHR11848">
    <property type="entry name" value="TGF-BETA FAMILY"/>
    <property type="match status" value="1"/>
</dbReference>
<dbReference type="Gene3D" id="2.10.90.10">
    <property type="entry name" value="Cystine-knot cytokines"/>
    <property type="match status" value="1"/>
</dbReference>
<dbReference type="InterPro" id="IPR029034">
    <property type="entry name" value="Cystine-knot_cytokine"/>
</dbReference>
<evidence type="ECO:0000256" key="2">
    <source>
        <dbReference type="ARBA" id="ARBA00006656"/>
    </source>
</evidence>
<evidence type="ECO:0000256" key="6">
    <source>
        <dbReference type="ARBA" id="ARBA00023157"/>
    </source>
</evidence>
<dbReference type="GO" id="GO:0005615">
    <property type="term" value="C:extracellular space"/>
    <property type="evidence" value="ECO:0007669"/>
    <property type="project" value="TreeGrafter"/>
</dbReference>
<dbReference type="FunFam" id="2.10.90.10:FF:000001">
    <property type="entry name" value="Bone morphogenetic protein 4"/>
    <property type="match status" value="1"/>
</dbReference>
<name>A0A0B1T0Q6_OESDE</name>
<reference evidence="12 13" key="1">
    <citation type="submission" date="2014-03" db="EMBL/GenBank/DDBJ databases">
        <title>Draft genome of the hookworm Oesophagostomum dentatum.</title>
        <authorList>
            <person name="Mitreva M."/>
        </authorList>
    </citation>
    <scope>NUCLEOTIDE SEQUENCE [LARGE SCALE GENOMIC DNA]</scope>
    <source>
        <strain evidence="12 13">OD-Hann</strain>
    </source>
</reference>
<dbReference type="PANTHER" id="PTHR11848:SF310">
    <property type="entry name" value="PROTEIN 60A-RELATED"/>
    <property type="match status" value="1"/>
</dbReference>
<dbReference type="SMART" id="SM00204">
    <property type="entry name" value="TGFB"/>
    <property type="match status" value="1"/>
</dbReference>
<dbReference type="SUPFAM" id="SSF57501">
    <property type="entry name" value="Cystine-knot cytokines"/>
    <property type="match status" value="1"/>
</dbReference>
<dbReference type="Gene3D" id="2.60.120.970">
    <property type="match status" value="1"/>
</dbReference>
<dbReference type="Proteomes" id="UP000053660">
    <property type="component" value="Unassembled WGS sequence"/>
</dbReference>
<dbReference type="GO" id="GO:0005125">
    <property type="term" value="F:cytokine activity"/>
    <property type="evidence" value="ECO:0007669"/>
    <property type="project" value="TreeGrafter"/>
</dbReference>
<sequence length="422" mass="47627">MIRALLVVCVSVCLALSTPVSASLALTPHELGMLRKGFLRRFGFPHVPDLSAPALPIPEHVWDIYEEASEDGEIDWIRHYYPKELFELNSGLLVSFNLSASVRNAAAEEVLRAVLKVKLHRTKRPSSISVYEVEEGHPDVRVVKLAKMLPSLSKQNLKLQIRRLLDSKNELFELNSGLLVSFNLSASVRNAAAEEVLRAVLKVKLHRTKRPSSISVYEVEEGHPDIRRLLDSKNVDVPDDPRLTQWIDLDVGPALRAFRTDHDTVTFLIEHPDLIIYASEPHSMSTVPLTRHQSLPLVVYSITKEPSRVRRKRAAPTRRDRKKQRKQHHRHNATDSGICQKKALYVDFEEIGWQEWILAPKSYEAGQCVGKCPHPLPAHLNATNHAIVQSLTNSLNPQVPPPCCVPTETTHLSILFLDVDNK</sequence>
<dbReference type="PROSITE" id="PS51362">
    <property type="entry name" value="TGF_BETA_2"/>
    <property type="match status" value="1"/>
</dbReference>
<comment type="subcellular location">
    <subcellularLocation>
        <location evidence="1">Secreted</location>
    </subcellularLocation>
</comment>
<keyword evidence="13" id="KW-1185">Reference proteome</keyword>
<evidence type="ECO:0000256" key="4">
    <source>
        <dbReference type="ARBA" id="ARBA00022729"/>
    </source>
</evidence>
<keyword evidence="3" id="KW-0964">Secreted</keyword>
<dbReference type="InterPro" id="IPR001839">
    <property type="entry name" value="TGF-b_C"/>
</dbReference>
<feature type="region of interest" description="Disordered" evidence="9">
    <location>
        <begin position="306"/>
        <end position="334"/>
    </location>
</feature>
<dbReference type="InterPro" id="IPR017948">
    <property type="entry name" value="TGFb_CS"/>
</dbReference>
<feature type="chain" id="PRO_5002062053" evidence="10">
    <location>
        <begin position="23"/>
        <end position="422"/>
    </location>
</feature>
<feature type="signal peptide" evidence="10">
    <location>
        <begin position="1"/>
        <end position="22"/>
    </location>
</feature>
<keyword evidence="6" id="KW-1015">Disulfide bond</keyword>
<keyword evidence="5 8" id="KW-0339">Growth factor</keyword>
<dbReference type="Pfam" id="PF00019">
    <property type="entry name" value="TGF_beta"/>
    <property type="match status" value="1"/>
</dbReference>
<comment type="similarity">
    <text evidence="2 8">Belongs to the TGF-beta family.</text>
</comment>
<dbReference type="GO" id="GO:0008083">
    <property type="term" value="F:growth factor activity"/>
    <property type="evidence" value="ECO:0007669"/>
    <property type="project" value="UniProtKB-KW"/>
</dbReference>
<dbReference type="InterPro" id="IPR015615">
    <property type="entry name" value="TGF-beta-rel"/>
</dbReference>
<feature type="domain" description="TGF-beta family profile" evidence="11">
    <location>
        <begin position="310"/>
        <end position="422"/>
    </location>
</feature>
<evidence type="ECO:0000256" key="7">
    <source>
        <dbReference type="ARBA" id="ARBA00023180"/>
    </source>
</evidence>
<gene>
    <name evidence="12" type="ORF">OESDEN_10431</name>
</gene>
<evidence type="ECO:0000259" key="11">
    <source>
        <dbReference type="PROSITE" id="PS51362"/>
    </source>
</evidence>
<evidence type="ECO:0000313" key="12">
    <source>
        <dbReference type="EMBL" id="KHJ89736.1"/>
    </source>
</evidence>
<proteinExistence type="inferred from homology"/>
<dbReference type="AlphaFoldDB" id="A0A0B1T0Q6"/>
<dbReference type="OrthoDB" id="5987191at2759"/>
<keyword evidence="4 10" id="KW-0732">Signal</keyword>
<evidence type="ECO:0000256" key="3">
    <source>
        <dbReference type="ARBA" id="ARBA00022525"/>
    </source>
</evidence>
<evidence type="ECO:0000313" key="13">
    <source>
        <dbReference type="Proteomes" id="UP000053660"/>
    </source>
</evidence>
<evidence type="ECO:0000256" key="8">
    <source>
        <dbReference type="RuleBase" id="RU000354"/>
    </source>
</evidence>
<protein>
    <submittedName>
        <fullName evidence="12">Transforming growth factor beta like domain protein</fullName>
    </submittedName>
</protein>
<keyword evidence="7" id="KW-0325">Glycoprotein</keyword>
<accession>A0A0B1T0Q6</accession>
<evidence type="ECO:0000256" key="10">
    <source>
        <dbReference type="SAM" id="SignalP"/>
    </source>
</evidence>
<evidence type="ECO:0000256" key="9">
    <source>
        <dbReference type="SAM" id="MobiDB-lite"/>
    </source>
</evidence>
<feature type="compositionally biased region" description="Basic residues" evidence="9">
    <location>
        <begin position="309"/>
        <end position="331"/>
    </location>
</feature>
<dbReference type="PROSITE" id="PS00250">
    <property type="entry name" value="TGF_BETA_1"/>
    <property type="match status" value="1"/>
</dbReference>
<dbReference type="EMBL" id="KN553827">
    <property type="protein sequence ID" value="KHJ89736.1"/>
    <property type="molecule type" value="Genomic_DNA"/>
</dbReference>
<evidence type="ECO:0000256" key="5">
    <source>
        <dbReference type="ARBA" id="ARBA00023030"/>
    </source>
</evidence>
<organism evidence="12 13">
    <name type="scientific">Oesophagostomum dentatum</name>
    <name type="common">Nodular worm</name>
    <dbReference type="NCBI Taxonomy" id="61180"/>
    <lineage>
        <taxon>Eukaryota</taxon>
        <taxon>Metazoa</taxon>
        <taxon>Ecdysozoa</taxon>
        <taxon>Nematoda</taxon>
        <taxon>Chromadorea</taxon>
        <taxon>Rhabditida</taxon>
        <taxon>Rhabditina</taxon>
        <taxon>Rhabditomorpha</taxon>
        <taxon>Strongyloidea</taxon>
        <taxon>Strongylidae</taxon>
        <taxon>Oesophagostomum</taxon>
    </lineage>
</organism>